<dbReference type="EMBL" id="JAGYPE010000004">
    <property type="protein sequence ID" value="MBS4184559.1"/>
    <property type="molecule type" value="Genomic_DNA"/>
</dbReference>
<accession>A0A942T1Q2</accession>
<proteinExistence type="predicted"/>
<dbReference type="AlphaFoldDB" id="A0A942T1Q2"/>
<gene>
    <name evidence="1" type="ORF">KHB02_24480</name>
</gene>
<reference evidence="1" key="1">
    <citation type="submission" date="2021-05" db="EMBL/GenBank/DDBJ databases">
        <title>Novel Bacillus species.</title>
        <authorList>
            <person name="Liu G."/>
        </authorList>
    </citation>
    <scope>NUCLEOTIDE SEQUENCE</scope>
    <source>
        <strain evidence="1">FJAT-50051</strain>
    </source>
</reference>
<dbReference type="NCBIfam" id="NF033524">
    <property type="entry name" value="lasso_PadeA_fam"/>
    <property type="match status" value="1"/>
</dbReference>
<dbReference type="RefSeq" id="WP_213144431.1">
    <property type="nucleotide sequence ID" value="NZ_JAGYPE020000015.1"/>
</dbReference>
<comment type="caution">
    <text evidence="1">The sequence shown here is derived from an EMBL/GenBank/DDBJ whole genome shotgun (WGS) entry which is preliminary data.</text>
</comment>
<name>A0A942T1Q2_9BACI</name>
<organism evidence="1">
    <name type="scientific">Neobacillus citreus</name>
    <dbReference type="NCBI Taxonomy" id="2833578"/>
    <lineage>
        <taxon>Bacteria</taxon>
        <taxon>Bacillati</taxon>
        <taxon>Bacillota</taxon>
        <taxon>Bacilli</taxon>
        <taxon>Bacillales</taxon>
        <taxon>Bacillaceae</taxon>
        <taxon>Neobacillus</taxon>
    </lineage>
</organism>
<sequence length="51" mass="5821">MKREWREPKLEILDVSMTMGGPGNAIVDSYCTNNQNFETHDGRSNRSNMCS</sequence>
<dbReference type="InterPro" id="IPR049825">
    <property type="entry name" value="Lasso_PadeA-like"/>
</dbReference>
<protein>
    <submittedName>
        <fullName evidence="1">Paeninodin family lasso peptide</fullName>
    </submittedName>
</protein>
<evidence type="ECO:0000313" key="1">
    <source>
        <dbReference type="EMBL" id="MBS4184559.1"/>
    </source>
</evidence>